<dbReference type="PANTHER" id="PTHR16305">
    <property type="entry name" value="TESTICULAR SOLUBLE ADENYLYL CYCLASE"/>
    <property type="match status" value="1"/>
</dbReference>
<proteinExistence type="predicted"/>
<dbReference type="InterPro" id="IPR016032">
    <property type="entry name" value="Sig_transdc_resp-reg_C-effctor"/>
</dbReference>
<dbReference type="InterPro" id="IPR000792">
    <property type="entry name" value="Tscrpt_reg_LuxR_C"/>
</dbReference>
<keyword evidence="5" id="KW-1185">Reference proteome</keyword>
<organism evidence="4 5">
    <name type="scientific">Crossiella equi</name>
    <dbReference type="NCBI Taxonomy" id="130796"/>
    <lineage>
        <taxon>Bacteria</taxon>
        <taxon>Bacillati</taxon>
        <taxon>Actinomycetota</taxon>
        <taxon>Actinomycetes</taxon>
        <taxon>Pseudonocardiales</taxon>
        <taxon>Pseudonocardiaceae</taxon>
        <taxon>Crossiella</taxon>
    </lineage>
</organism>
<dbReference type="PROSITE" id="PS50043">
    <property type="entry name" value="HTH_LUXR_2"/>
    <property type="match status" value="1"/>
</dbReference>
<dbReference type="SUPFAM" id="SSF52540">
    <property type="entry name" value="P-loop containing nucleoside triphosphate hydrolases"/>
    <property type="match status" value="1"/>
</dbReference>
<dbReference type="InterPro" id="IPR027417">
    <property type="entry name" value="P-loop_NTPase"/>
</dbReference>
<dbReference type="Gene3D" id="1.10.10.10">
    <property type="entry name" value="Winged helix-like DNA-binding domain superfamily/Winged helix DNA-binding domain"/>
    <property type="match status" value="1"/>
</dbReference>
<evidence type="ECO:0000256" key="2">
    <source>
        <dbReference type="ARBA" id="ARBA00022840"/>
    </source>
</evidence>
<dbReference type="CDD" id="cd06170">
    <property type="entry name" value="LuxR_C_like"/>
    <property type="match status" value="1"/>
</dbReference>
<dbReference type="GO" id="GO:0003677">
    <property type="term" value="F:DNA binding"/>
    <property type="evidence" value="ECO:0007669"/>
    <property type="project" value="UniProtKB-KW"/>
</dbReference>
<reference evidence="4 5" key="1">
    <citation type="submission" date="2021-03" db="EMBL/GenBank/DDBJ databases">
        <title>Sequencing the genomes of 1000 actinobacteria strains.</title>
        <authorList>
            <person name="Klenk H.-P."/>
        </authorList>
    </citation>
    <scope>NUCLEOTIDE SEQUENCE [LARGE SCALE GENOMIC DNA]</scope>
    <source>
        <strain evidence="4 5">DSM 44580</strain>
    </source>
</reference>
<dbReference type="EMBL" id="JAGIOO010000001">
    <property type="protein sequence ID" value="MBP2472239.1"/>
    <property type="molecule type" value="Genomic_DNA"/>
</dbReference>
<evidence type="ECO:0000256" key="1">
    <source>
        <dbReference type="ARBA" id="ARBA00022741"/>
    </source>
</evidence>
<evidence type="ECO:0000313" key="5">
    <source>
        <dbReference type="Proteomes" id="UP001519363"/>
    </source>
</evidence>
<dbReference type="PANTHER" id="PTHR16305:SF35">
    <property type="entry name" value="TRANSCRIPTIONAL ACTIVATOR DOMAIN"/>
    <property type="match status" value="1"/>
</dbReference>
<dbReference type="InterPro" id="IPR036388">
    <property type="entry name" value="WH-like_DNA-bd_sf"/>
</dbReference>
<gene>
    <name evidence="4" type="ORF">JOF53_001111</name>
</gene>
<evidence type="ECO:0000313" key="4">
    <source>
        <dbReference type="EMBL" id="MBP2472239.1"/>
    </source>
</evidence>
<protein>
    <submittedName>
        <fullName evidence="4">DNA-binding CsgD family transcriptional regulator</fullName>
    </submittedName>
</protein>
<keyword evidence="4" id="KW-0238">DNA-binding</keyword>
<keyword evidence="2" id="KW-0067">ATP-binding</keyword>
<feature type="domain" description="HTH luxR-type" evidence="3">
    <location>
        <begin position="846"/>
        <end position="911"/>
    </location>
</feature>
<sequence length="911" mass="96166">MELWDRAEEVALLAEEAERARTGQLRVVVVEGPAGIGRTSLVERFTASPAAAGLTVLRARGTELERRFAFGVVRQLFSPLLFRLSDEDLAAVLAGGAEPARQVLADPGAPAVAPEHAPFAVLHGLHRLAANLCRRGPLLLVLDDADLADAPSLRWLRYVRTRLARSPVLLVLTRRTGGVAGDVLGGLVREPDCVHLRPRLLSPAGVAGLVAAALPVPPTPEFTRACHELSGGNPAAVRALLAAADGSQDPRALPAGAVFAHVLARLPAPAVAYARALSVLGDVDTAEQPTRLTGLTGAEGRVAEDQLTQAGLLMCDPLPRWRHPAVREAVYRELAEPERARLHHAAATLLHDAGAPLEQVCAHLLRTPPAADAWVVATLCAAAAQANRRGAPDGAAEYLRRALAEPPGPELRVAVEAGLGMAESFSQPAAAIDRLYAVSGEITDPALRTAVAETLSDALGRENRAPEMMAVLARAAADLAEVAPDRADQLTGRRLIVSVSERTGPRGARRPPEPVDAETPGRRCVFNGLAFAAGMGGAPAPEVARLARLAAPRTTAELTSAIASTVCLLLGWTEDLAGAVDLCERAMAESRRTHALIPLALQLSHRAQLAQFTGRLTEALALAESSVELLPLEQWGYLATVPLSTQAELLLALDRPAQARSRLLSNGLASLSDNGFGSLFHRTARARVRMACGEPEEGLADLLAAGEVLRERGYDNPVMLPWRVAAVEALLAQGDRAQATALAAESTAAARRWGTPRALGVALRLTALTTGDLTAARESVALLSGLEAPLELAASRHTLGRLHAEAGEVRPARTALRHCLEEAERRGAARLAGLAREDLIATGARPKPSAAALSPGERRVAELAASGLANRQIAETLHLTLRTVETHLSATYRKLGLANRAALREHFRPET</sequence>
<name>A0ABS5A7N5_9PSEU</name>
<dbReference type="SMART" id="SM00421">
    <property type="entry name" value="HTH_LUXR"/>
    <property type="match status" value="1"/>
</dbReference>
<dbReference type="Pfam" id="PF13191">
    <property type="entry name" value="AAA_16"/>
    <property type="match status" value="1"/>
</dbReference>
<comment type="caution">
    <text evidence="4">The sequence shown here is derived from an EMBL/GenBank/DDBJ whole genome shotgun (WGS) entry which is preliminary data.</text>
</comment>
<dbReference type="RefSeq" id="WP_086785784.1">
    <property type="nucleotide sequence ID" value="NZ_JAGIOO010000001.1"/>
</dbReference>
<evidence type="ECO:0000259" key="3">
    <source>
        <dbReference type="PROSITE" id="PS50043"/>
    </source>
</evidence>
<dbReference type="PROSITE" id="PS00622">
    <property type="entry name" value="HTH_LUXR_1"/>
    <property type="match status" value="1"/>
</dbReference>
<dbReference type="InterPro" id="IPR041664">
    <property type="entry name" value="AAA_16"/>
</dbReference>
<dbReference type="PRINTS" id="PR00038">
    <property type="entry name" value="HTHLUXR"/>
</dbReference>
<keyword evidence="1" id="KW-0547">Nucleotide-binding</keyword>
<dbReference type="Pfam" id="PF00196">
    <property type="entry name" value="GerE"/>
    <property type="match status" value="1"/>
</dbReference>
<accession>A0ABS5A7N5</accession>
<dbReference type="SUPFAM" id="SSF46894">
    <property type="entry name" value="C-terminal effector domain of the bipartite response regulators"/>
    <property type="match status" value="1"/>
</dbReference>
<dbReference type="Proteomes" id="UP001519363">
    <property type="component" value="Unassembled WGS sequence"/>
</dbReference>